<dbReference type="SMART" id="SM00397">
    <property type="entry name" value="t_SNARE"/>
    <property type="match status" value="2"/>
</dbReference>
<evidence type="ECO:0000256" key="1">
    <source>
        <dbReference type="ARBA" id="ARBA00022500"/>
    </source>
</evidence>
<dbReference type="SUPFAM" id="SSF58104">
    <property type="entry name" value="Methyl-accepting chemotaxis protein (MCP) signaling domain"/>
    <property type="match status" value="1"/>
</dbReference>
<dbReference type="PROSITE" id="PS50111">
    <property type="entry name" value="CHEMOTAXIS_TRANSDUC_2"/>
    <property type="match status" value="1"/>
</dbReference>
<dbReference type="SUPFAM" id="SSF109775">
    <property type="entry name" value="Mannose-6-phosphate receptor binding protein 1 (Tip47), C-terminal domain"/>
    <property type="match status" value="1"/>
</dbReference>
<dbReference type="Proteomes" id="UP001596516">
    <property type="component" value="Unassembled WGS sequence"/>
</dbReference>
<feature type="domain" description="HAMP" evidence="6">
    <location>
        <begin position="368"/>
        <end position="420"/>
    </location>
</feature>
<feature type="compositionally biased region" description="Low complexity" evidence="4">
    <location>
        <begin position="680"/>
        <end position="701"/>
    </location>
</feature>
<dbReference type="InterPro" id="IPR000727">
    <property type="entry name" value="T_SNARE_dom"/>
</dbReference>
<feature type="domain" description="HAMP" evidence="6">
    <location>
        <begin position="301"/>
        <end position="354"/>
    </location>
</feature>
<feature type="domain" description="Methyl-accepting transducer" evidence="5">
    <location>
        <begin position="425"/>
        <end position="654"/>
    </location>
</feature>
<protein>
    <submittedName>
        <fullName evidence="8">Methyl-accepting chemotaxis protein</fullName>
    </submittedName>
</protein>
<dbReference type="Pfam" id="PF00015">
    <property type="entry name" value="MCPsignal"/>
    <property type="match status" value="1"/>
</dbReference>
<evidence type="ECO:0000256" key="2">
    <source>
        <dbReference type="ARBA" id="ARBA00029447"/>
    </source>
</evidence>
<dbReference type="PANTHER" id="PTHR43531:SF11">
    <property type="entry name" value="METHYL-ACCEPTING CHEMOTAXIS PROTEIN 3"/>
    <property type="match status" value="1"/>
</dbReference>
<dbReference type="EMBL" id="JBHTFQ010000005">
    <property type="protein sequence ID" value="MFC7704630.1"/>
    <property type="molecule type" value="Genomic_DNA"/>
</dbReference>
<evidence type="ECO:0000259" key="7">
    <source>
        <dbReference type="PROSITE" id="PS51753"/>
    </source>
</evidence>
<dbReference type="InterPro" id="IPR032255">
    <property type="entry name" value="HBM"/>
</dbReference>
<dbReference type="PROSITE" id="PS51753">
    <property type="entry name" value="HBM"/>
    <property type="match status" value="1"/>
</dbReference>
<keyword evidence="3" id="KW-0807">Transducer</keyword>
<dbReference type="PROSITE" id="PS50885">
    <property type="entry name" value="HAMP"/>
    <property type="match status" value="2"/>
</dbReference>
<feature type="region of interest" description="Disordered" evidence="4">
    <location>
        <begin position="670"/>
        <end position="712"/>
    </location>
</feature>
<evidence type="ECO:0000256" key="4">
    <source>
        <dbReference type="SAM" id="MobiDB-lite"/>
    </source>
</evidence>
<keyword evidence="9" id="KW-1185">Reference proteome</keyword>
<dbReference type="InterPro" id="IPR004090">
    <property type="entry name" value="Chemotax_Me-accpt_rcpt"/>
</dbReference>
<dbReference type="Gene3D" id="1.10.287.950">
    <property type="entry name" value="Methyl-accepting chemotaxis protein"/>
    <property type="match status" value="1"/>
</dbReference>
<evidence type="ECO:0000256" key="3">
    <source>
        <dbReference type="PROSITE-ProRule" id="PRU00284"/>
    </source>
</evidence>
<dbReference type="SMART" id="SM00283">
    <property type="entry name" value="MA"/>
    <property type="match status" value="1"/>
</dbReference>
<dbReference type="InterPro" id="IPR051310">
    <property type="entry name" value="MCP_chemotaxis"/>
</dbReference>
<dbReference type="Pfam" id="PF00672">
    <property type="entry name" value="HAMP"/>
    <property type="match status" value="2"/>
</dbReference>
<dbReference type="InterPro" id="IPR004089">
    <property type="entry name" value="MCPsignal_dom"/>
</dbReference>
<feature type="domain" description="HBM" evidence="7">
    <location>
        <begin position="28"/>
        <end position="267"/>
    </location>
</feature>
<dbReference type="PANTHER" id="PTHR43531">
    <property type="entry name" value="PROTEIN ICFG"/>
    <property type="match status" value="1"/>
</dbReference>
<name>A0ABW2UKP5_9RHOB</name>
<proteinExistence type="inferred from homology"/>
<evidence type="ECO:0000313" key="9">
    <source>
        <dbReference type="Proteomes" id="UP001596516"/>
    </source>
</evidence>
<dbReference type="SMART" id="SM01358">
    <property type="entry name" value="HBM"/>
    <property type="match status" value="1"/>
</dbReference>
<dbReference type="PRINTS" id="PR00260">
    <property type="entry name" value="CHEMTRNSDUCR"/>
</dbReference>
<keyword evidence="1" id="KW-0145">Chemotaxis</keyword>
<reference evidence="9" key="1">
    <citation type="journal article" date="2019" name="Int. J. Syst. Evol. Microbiol.">
        <title>The Global Catalogue of Microorganisms (GCM) 10K type strain sequencing project: providing services to taxonomists for standard genome sequencing and annotation.</title>
        <authorList>
            <consortium name="The Broad Institute Genomics Platform"/>
            <consortium name="The Broad Institute Genome Sequencing Center for Infectious Disease"/>
            <person name="Wu L."/>
            <person name="Ma J."/>
        </authorList>
    </citation>
    <scope>NUCLEOTIDE SEQUENCE [LARGE SCALE GENOMIC DNA]</scope>
    <source>
        <strain evidence="9">CGMCC 1.12750</strain>
    </source>
</reference>
<comment type="similarity">
    <text evidence="2">Belongs to the methyl-accepting chemotaxis (MCP) protein family.</text>
</comment>
<evidence type="ECO:0000313" key="8">
    <source>
        <dbReference type="EMBL" id="MFC7704630.1"/>
    </source>
</evidence>
<evidence type="ECO:0000259" key="6">
    <source>
        <dbReference type="PROSITE" id="PS50885"/>
    </source>
</evidence>
<dbReference type="CDD" id="cd06225">
    <property type="entry name" value="HAMP"/>
    <property type="match status" value="1"/>
</dbReference>
<sequence>MVILLTVLAVTAFGGVNRITETFQDYRTAARESAIAKEMSLGLAQMRFRLVYWMATRSPGQIDQFAAESAKLVEITERAHDILLRPDQQGQLADIERKVAAYMDGFDRMVAQHSAATEAIARLAALERPMQETAMAILTAGAGDGDTQLVLSGGELLDKVLEARVLTERFAQDVDPAKIEQIQSTLALADELNEALHNSTASPLRRSLSQQLRDLISNYRSESDNLATALFARETTFRQDLVPLGPELNEIFSAVAGAADDARDRLGALGLDQSGQTVRLVVGIAAACIFSGILLGWWLGQRISNGVTGVSTAMSSIAQRKFETVVPGVDHGDEIGVIARNLSEFRDQLAEAARQQAGQRQRQIEQERVVRDLTQGLERLAEGDLTQKIDSPPANPFPSDYEQLRQTFNGLVDSLNDMVLAISESAGGVRGGATEIAQVAQDLSSRAETQAATLEQSAASLNELTESVRATASKAAQASQATLENKREAEAGGAIVREAVAAMRQIEKSSDQITRIIGVIDDISFQTNLLALNAGVEAARAGDAGRGFAVVASEVRALAQRASDSAREIKALISESSQQVEEGSALVGKTGASLEDILRKVSEVSTLVAEIATAANDQARGLTEINTGVNQIDVATQQNAAVAEQSTAAATSLLSEAEQLNDTLARFRVAETRPKVPTTASRPDGRAAAAPAQRPAPARKASVAGAGSWESF</sequence>
<dbReference type="InterPro" id="IPR003660">
    <property type="entry name" value="HAMP_dom"/>
</dbReference>
<dbReference type="CDD" id="cd11386">
    <property type="entry name" value="MCP_signal"/>
    <property type="match status" value="1"/>
</dbReference>
<comment type="caution">
    <text evidence="8">The sequence shown here is derived from an EMBL/GenBank/DDBJ whole genome shotgun (WGS) entry which is preliminary data.</text>
</comment>
<dbReference type="Gene3D" id="6.10.340.10">
    <property type="match status" value="1"/>
</dbReference>
<gene>
    <name evidence="8" type="ORF">ACFQXB_10540</name>
</gene>
<accession>A0ABW2UKP5</accession>
<organism evidence="8 9">
    <name type="scientific">Plastorhodobacter daqingensis</name>
    <dbReference type="NCBI Taxonomy" id="1387281"/>
    <lineage>
        <taxon>Bacteria</taxon>
        <taxon>Pseudomonadati</taxon>
        <taxon>Pseudomonadota</taxon>
        <taxon>Alphaproteobacteria</taxon>
        <taxon>Rhodobacterales</taxon>
        <taxon>Paracoccaceae</taxon>
        <taxon>Plastorhodobacter</taxon>
    </lineage>
</organism>
<evidence type="ECO:0000259" key="5">
    <source>
        <dbReference type="PROSITE" id="PS50111"/>
    </source>
</evidence>
<dbReference type="SMART" id="SM00304">
    <property type="entry name" value="HAMP"/>
    <property type="match status" value="2"/>
</dbReference>